<feature type="domain" description="Protein kinase" evidence="1">
    <location>
        <begin position="63"/>
        <end position="342"/>
    </location>
</feature>
<dbReference type="InterPro" id="IPR000719">
    <property type="entry name" value="Prot_kinase_dom"/>
</dbReference>
<dbReference type="InterPro" id="IPR011009">
    <property type="entry name" value="Kinase-like_dom_sf"/>
</dbReference>
<reference evidence="2 3" key="1">
    <citation type="submission" date="2018-08" db="EMBL/GenBank/DDBJ databases">
        <title>Genome and evolution of the arbuscular mycorrhizal fungus Diversispora epigaea (formerly Glomus versiforme) and its bacterial endosymbionts.</title>
        <authorList>
            <person name="Sun X."/>
            <person name="Fei Z."/>
            <person name="Harrison M."/>
        </authorList>
    </citation>
    <scope>NUCLEOTIDE SEQUENCE [LARGE SCALE GENOMIC DNA]</scope>
    <source>
        <strain evidence="2 3">IT104</strain>
    </source>
</reference>
<evidence type="ECO:0000313" key="3">
    <source>
        <dbReference type="Proteomes" id="UP000266861"/>
    </source>
</evidence>
<protein>
    <recommendedName>
        <fullName evidence="1">Protein kinase domain-containing protein</fullName>
    </recommendedName>
</protein>
<accession>A0A397IIE4</accession>
<dbReference type="PROSITE" id="PS50011">
    <property type="entry name" value="PROTEIN_KINASE_DOM"/>
    <property type="match status" value="1"/>
</dbReference>
<sequence length="606" mass="71169">MPCPECNQIWNGYWCKPCNSKHFRNDFNNWTSGNDKIDKFIQDAQLNANYYLEVIEWIPYDGFKDVKQIGKGGFGTIHYARWIDGFIEKWDIKNQQWKRYHRDEEEVALKKFDNFVNFNDVLNEMEIHLKAHSGSYGYVSIRFYGITQEPETHSYMMVLEYAKEGNLREYLKINFNNINWEKKLLNLYNLSFRLKDIHELDIVHQDFHPGNILSYNFKDSLKISDFGLSKLIVTNPNNPEKKNIFGVLPYIAPEVLSGEEYTKAADVYSFGIIAYEMITGFPPYPDIPHDKDLAMKICNGLRPKIPFHIPKLITRMIMRCWDARVTHRPIFGELKDELYKYYYDYYYYLNEGINKDSEIVIQIKKAEEFSANQESTNTTTTTTTTPLNYQTHPQAIYTRVNTNNPEKKNIFGVLPYIAPEVLSGEEYTKAADVYSFGIIAYEMITGFPPYPDIPHDKDLAMKICNGLRPKIPFHIPKLITRMIMRCWDARVTHRPIFGELKDELYKYYYDYYYYLNEGINKDSEIVIQIKKAEEFSANQESTNTTTTTTTTPLNYQTHPQAIYTSRLLNYSKLPKPKNEENFEKELEELTESMSLENNNKGNINLS</sequence>
<organism evidence="2 3">
    <name type="scientific">Diversispora epigaea</name>
    <dbReference type="NCBI Taxonomy" id="1348612"/>
    <lineage>
        <taxon>Eukaryota</taxon>
        <taxon>Fungi</taxon>
        <taxon>Fungi incertae sedis</taxon>
        <taxon>Mucoromycota</taxon>
        <taxon>Glomeromycotina</taxon>
        <taxon>Glomeromycetes</taxon>
        <taxon>Diversisporales</taxon>
        <taxon>Diversisporaceae</taxon>
        <taxon>Diversispora</taxon>
    </lineage>
</organism>
<dbReference type="PANTHER" id="PTHR45756">
    <property type="entry name" value="PALMITOYLTRANSFERASE"/>
    <property type="match status" value="1"/>
</dbReference>
<dbReference type="InterPro" id="IPR001245">
    <property type="entry name" value="Ser-Thr/Tyr_kinase_cat_dom"/>
</dbReference>
<dbReference type="EMBL" id="PQFF01000197">
    <property type="protein sequence ID" value="RHZ75615.1"/>
    <property type="molecule type" value="Genomic_DNA"/>
</dbReference>
<proteinExistence type="predicted"/>
<comment type="caution">
    <text evidence="2">The sequence shown here is derived from an EMBL/GenBank/DDBJ whole genome shotgun (WGS) entry which is preliminary data.</text>
</comment>
<dbReference type="Gene3D" id="1.10.510.10">
    <property type="entry name" value="Transferase(Phosphotransferase) domain 1"/>
    <property type="match status" value="2"/>
</dbReference>
<keyword evidence="3" id="KW-1185">Reference proteome</keyword>
<dbReference type="GO" id="GO:0004672">
    <property type="term" value="F:protein kinase activity"/>
    <property type="evidence" value="ECO:0007669"/>
    <property type="project" value="InterPro"/>
</dbReference>
<dbReference type="STRING" id="1348612.A0A397IIE4"/>
<dbReference type="Proteomes" id="UP000266861">
    <property type="component" value="Unassembled WGS sequence"/>
</dbReference>
<evidence type="ECO:0000259" key="1">
    <source>
        <dbReference type="PROSITE" id="PS50011"/>
    </source>
</evidence>
<dbReference type="InterPro" id="IPR053215">
    <property type="entry name" value="TKL_Ser/Thr_kinase"/>
</dbReference>
<evidence type="ECO:0000313" key="2">
    <source>
        <dbReference type="EMBL" id="RHZ75615.1"/>
    </source>
</evidence>
<gene>
    <name evidence="2" type="ORF">Glove_212g192</name>
</gene>
<dbReference type="GO" id="GO:0005524">
    <property type="term" value="F:ATP binding"/>
    <property type="evidence" value="ECO:0007669"/>
    <property type="project" value="InterPro"/>
</dbReference>
<dbReference type="PANTHER" id="PTHR45756:SF1">
    <property type="entry name" value="PROTEIN KINASE DOMAIN CONTAINING PROTEIN"/>
    <property type="match status" value="1"/>
</dbReference>
<name>A0A397IIE4_9GLOM</name>
<dbReference type="AlphaFoldDB" id="A0A397IIE4"/>
<dbReference type="Pfam" id="PF07714">
    <property type="entry name" value="PK_Tyr_Ser-Thr"/>
    <property type="match status" value="2"/>
</dbReference>
<dbReference type="SUPFAM" id="SSF56112">
    <property type="entry name" value="Protein kinase-like (PK-like)"/>
    <property type="match status" value="2"/>
</dbReference>